<accession>A0AC34QIR2</accession>
<name>A0AC34QIR2_9BILA</name>
<dbReference type="WBParaSite" id="JU765_v2.g16636.t1">
    <property type="protein sequence ID" value="JU765_v2.g16636.t1"/>
    <property type="gene ID" value="JU765_v2.g16636"/>
</dbReference>
<reference evidence="2" key="1">
    <citation type="submission" date="2022-11" db="UniProtKB">
        <authorList>
            <consortium name="WormBaseParasite"/>
        </authorList>
    </citation>
    <scope>IDENTIFICATION</scope>
</reference>
<evidence type="ECO:0000313" key="2">
    <source>
        <dbReference type="WBParaSite" id="JU765_v2.g16636.t1"/>
    </source>
</evidence>
<dbReference type="Proteomes" id="UP000887576">
    <property type="component" value="Unplaced"/>
</dbReference>
<proteinExistence type="predicted"/>
<protein>
    <submittedName>
        <fullName evidence="2">Uncharacterized protein</fullName>
    </submittedName>
</protein>
<sequence>MDGILMKHKREPPYPKFGSIDVGVGMYLESLGGFRQTEMTFEVDIYLYMSWRDKTLSHPGDAWIINDDVHRKRIWVPDIYFANARKAELQDVTVPNFNLYVYSNGTIAYSLRTTLTVACALDLHNYPMDSQECKIDLLSYSHVEELVRLSWFKDPITRNDAIALPELRIIKIKPQVCNGFYHYSKTATGSRKGNFSCLSARIHLTRSLLHNLIQTYIPLGGIAIVSWTSFWIDRRATPARVTLTFMTLVSLTSMGNGMRFALPQVSYAKAIDYYYFACMLFVFGALIEFAFVNSYMRKSEKYEKLATKYKDQSDKKLLNSPIIFSAFQKSYDQMLKMRRRSNAAHALLENLRKRSKSPHFNRRQPGRNVKFSFTNNECPHSDSDSDCQQQNGETRYFPNNNGYPNGDINSSFYDNVHRVEIGKDPNPRQAKRLSIDEDPHNHRQSLSPHESSTSSEPISKPNVKDMKRASVAPNPQLSTEYQEFAHVLSRRALNIDKLSRILFPLTFTIFNVLYWTLYLV</sequence>
<organism evidence="1 2">
    <name type="scientific">Panagrolaimus sp. JU765</name>
    <dbReference type="NCBI Taxonomy" id="591449"/>
    <lineage>
        <taxon>Eukaryota</taxon>
        <taxon>Metazoa</taxon>
        <taxon>Ecdysozoa</taxon>
        <taxon>Nematoda</taxon>
        <taxon>Chromadorea</taxon>
        <taxon>Rhabditida</taxon>
        <taxon>Tylenchina</taxon>
        <taxon>Panagrolaimomorpha</taxon>
        <taxon>Panagrolaimoidea</taxon>
        <taxon>Panagrolaimidae</taxon>
        <taxon>Panagrolaimus</taxon>
    </lineage>
</organism>
<evidence type="ECO:0000313" key="1">
    <source>
        <dbReference type="Proteomes" id="UP000887576"/>
    </source>
</evidence>